<keyword evidence="5" id="KW-0479">Metal-binding</keyword>
<dbReference type="AlphaFoldDB" id="A0A9N9BEJ2"/>
<dbReference type="SUPFAM" id="SSF55103">
    <property type="entry name" value="FAD-linked oxidases, C-terminal domain"/>
    <property type="match status" value="1"/>
</dbReference>
<dbReference type="Gene3D" id="3.30.70.2740">
    <property type="match status" value="1"/>
</dbReference>
<dbReference type="Pfam" id="PF01565">
    <property type="entry name" value="FAD_binding_4"/>
    <property type="match status" value="1"/>
</dbReference>
<dbReference type="InterPro" id="IPR016166">
    <property type="entry name" value="FAD-bd_PCMH"/>
</dbReference>
<organism evidence="17 18">
    <name type="scientific">Diversispora eburnea</name>
    <dbReference type="NCBI Taxonomy" id="1213867"/>
    <lineage>
        <taxon>Eukaryota</taxon>
        <taxon>Fungi</taxon>
        <taxon>Fungi incertae sedis</taxon>
        <taxon>Mucoromycota</taxon>
        <taxon>Glomeromycotina</taxon>
        <taxon>Glomeromycetes</taxon>
        <taxon>Diversisporales</taxon>
        <taxon>Diversisporaceae</taxon>
        <taxon>Diversispora</taxon>
    </lineage>
</organism>
<evidence type="ECO:0000256" key="15">
    <source>
        <dbReference type="ARBA" id="ARBA00051436"/>
    </source>
</evidence>
<keyword evidence="4" id="KW-0285">Flavoprotein</keyword>
<keyword evidence="6" id="KW-0274">FAD</keyword>
<comment type="caution">
    <text evidence="17">The sequence shown here is derived from an EMBL/GenBank/DDBJ whole genome shotgun (WGS) entry which is preliminary data.</text>
</comment>
<name>A0A9N9BEJ2_9GLOM</name>
<keyword evidence="18" id="KW-1185">Reference proteome</keyword>
<feature type="domain" description="FAD-binding PCMH-type" evidence="16">
    <location>
        <begin position="81"/>
        <end position="260"/>
    </location>
</feature>
<dbReference type="PANTHER" id="PTHR43716:SF1">
    <property type="entry name" value="D-2-HYDROXYGLUTARATE DEHYDROGENASE, MITOCHONDRIAL"/>
    <property type="match status" value="1"/>
</dbReference>
<evidence type="ECO:0000256" key="5">
    <source>
        <dbReference type="ARBA" id="ARBA00022723"/>
    </source>
</evidence>
<feature type="non-terminal residue" evidence="17">
    <location>
        <position position="495"/>
    </location>
</feature>
<dbReference type="GO" id="GO:0051990">
    <property type="term" value="F:(R)-2-hydroxyglutarate dehydrogenase activity"/>
    <property type="evidence" value="ECO:0007669"/>
    <property type="project" value="UniProtKB-EC"/>
</dbReference>
<dbReference type="InterPro" id="IPR006094">
    <property type="entry name" value="Oxid_FAD_bind_N"/>
</dbReference>
<dbReference type="InterPro" id="IPR016171">
    <property type="entry name" value="Vanillyl_alc_oxidase_C-sub2"/>
</dbReference>
<comment type="cofactor">
    <cofactor evidence="1">
        <name>FAD</name>
        <dbReference type="ChEBI" id="CHEBI:57692"/>
    </cofactor>
</comment>
<dbReference type="FunFam" id="1.10.45.10:FF:000001">
    <property type="entry name" value="D-lactate dehydrogenase mitochondrial"/>
    <property type="match status" value="1"/>
</dbReference>
<sequence>RKHNSYSTFGQDPKATSVYTHKNAEVSFTTDKYLDLKRNPNFSELTQEDITFFQSILPSNSIIVGNEDDLLPYNIDWMRKYRGKSKLIAKPRTTKQISEILKYCNDRRLAVVPQGGNTGLVGGGVPVFDEIVISINNLNKIRSFDHLSGSLVCDGGCILENLDNYLAEKGFMMPLDLGAKGSCQIGGNVATNAGGLRLLRYGSLHGSVLGLEVVLPDGTVLDNLVTLRKDNTGYDIKQLFIGSEGTLGIITGVSIQTPRKPKAVNVVLLGLNSFEKVQETFIRAKDDLTEILSAFEFWDANSVELIQAHIVQGSKFPLNTNYPFYILIEVSGSNKVHNDEKLSNFLEDILEKQTVEDGVVAQDETQAKVIWAIREGIPEACSKSGAVYKYDVSMPLEYMYKLVEDLRLKLMDAGIYGKDLPINHVIGFGHIGDEPWIYEWTEKHNGSISAEHGLGLMKAKYLRYSKSSSMINIMKKMKKELDPNGIMNPYKFLID</sequence>
<evidence type="ECO:0000256" key="9">
    <source>
        <dbReference type="ARBA" id="ARBA00023002"/>
    </source>
</evidence>
<evidence type="ECO:0000256" key="10">
    <source>
        <dbReference type="ARBA" id="ARBA00023128"/>
    </source>
</evidence>
<comment type="similarity">
    <text evidence="3">Belongs to the FAD-binding oxidoreductase/transferase type 4 family.</text>
</comment>
<evidence type="ECO:0000259" key="16">
    <source>
        <dbReference type="PROSITE" id="PS51387"/>
    </source>
</evidence>
<dbReference type="Gene3D" id="3.30.43.10">
    <property type="entry name" value="Uridine Diphospho-n-acetylenolpyruvylglucosamine Reductase, domain 2"/>
    <property type="match status" value="1"/>
</dbReference>
<dbReference type="PANTHER" id="PTHR43716">
    <property type="entry name" value="D-2-HYDROXYGLUTARATE DEHYDROGENASE, MITOCHONDRIAL"/>
    <property type="match status" value="1"/>
</dbReference>
<dbReference type="Gene3D" id="3.30.465.10">
    <property type="match status" value="1"/>
</dbReference>
<dbReference type="GO" id="GO:0004458">
    <property type="term" value="F:D-lactate dehydrogenase (cytochrome) activity"/>
    <property type="evidence" value="ECO:0007669"/>
    <property type="project" value="UniProtKB-EC"/>
</dbReference>
<dbReference type="FunFam" id="3.30.43.10:FF:000002">
    <property type="entry name" value="D-2-hydroxyglutarate dehydrogenase, mitochondrial"/>
    <property type="match status" value="1"/>
</dbReference>
<keyword evidence="9" id="KW-0560">Oxidoreductase</keyword>
<evidence type="ECO:0000256" key="7">
    <source>
        <dbReference type="ARBA" id="ARBA00022833"/>
    </source>
</evidence>
<dbReference type="InterPro" id="IPR016169">
    <property type="entry name" value="FAD-bd_PCMH_sub2"/>
</dbReference>
<keyword evidence="10" id="KW-0496">Mitochondrion</keyword>
<dbReference type="InterPro" id="IPR051264">
    <property type="entry name" value="FAD-oxidored/transferase_4"/>
</dbReference>
<dbReference type="InterPro" id="IPR016164">
    <property type="entry name" value="FAD-linked_Oxase-like_C"/>
</dbReference>
<accession>A0A9N9BEJ2</accession>
<evidence type="ECO:0000256" key="13">
    <source>
        <dbReference type="ARBA" id="ARBA00045410"/>
    </source>
</evidence>
<evidence type="ECO:0000313" key="17">
    <source>
        <dbReference type="EMBL" id="CAG8563038.1"/>
    </source>
</evidence>
<evidence type="ECO:0000256" key="8">
    <source>
        <dbReference type="ARBA" id="ARBA00022946"/>
    </source>
</evidence>
<dbReference type="GO" id="GO:0071949">
    <property type="term" value="F:FAD binding"/>
    <property type="evidence" value="ECO:0007669"/>
    <property type="project" value="InterPro"/>
</dbReference>
<comment type="catalytic activity">
    <reaction evidence="14">
        <text>(R)-malate + A = oxaloacetate + AH2</text>
        <dbReference type="Rhea" id="RHEA:67460"/>
        <dbReference type="ChEBI" id="CHEBI:13193"/>
        <dbReference type="ChEBI" id="CHEBI:15588"/>
        <dbReference type="ChEBI" id="CHEBI:16452"/>
        <dbReference type="ChEBI" id="CHEBI:17499"/>
    </reaction>
    <physiologicalReaction direction="left-to-right" evidence="14">
        <dbReference type="Rhea" id="RHEA:67461"/>
    </physiologicalReaction>
</comment>
<evidence type="ECO:0000256" key="1">
    <source>
        <dbReference type="ARBA" id="ARBA00001974"/>
    </source>
</evidence>
<dbReference type="InterPro" id="IPR036318">
    <property type="entry name" value="FAD-bd_PCMH-like_sf"/>
</dbReference>
<dbReference type="GO" id="GO:0046872">
    <property type="term" value="F:metal ion binding"/>
    <property type="evidence" value="ECO:0007669"/>
    <property type="project" value="UniProtKB-KW"/>
</dbReference>
<evidence type="ECO:0000256" key="11">
    <source>
        <dbReference type="ARBA" id="ARBA00039003"/>
    </source>
</evidence>
<dbReference type="FunFam" id="3.30.465.10:FF:000053">
    <property type="entry name" value="D-lactate dehydrogenase (Cytochrome), putative"/>
    <property type="match status" value="1"/>
</dbReference>
<evidence type="ECO:0000256" key="3">
    <source>
        <dbReference type="ARBA" id="ARBA00008000"/>
    </source>
</evidence>
<comment type="function">
    <text evidence="13">Catalyzes the oxidation of D-2-hydroxyglutarate (D-2-HG) to alpha-ketoglutarate. Also catalyzes the oxidation of other D-2-hydroxyacids, such as D-malate (D-MAL) and D-lactate (D-LAC). Exhibits high activities towards D-2-HG and D-MAL but a very weak activity towards D-LAC.</text>
</comment>
<dbReference type="Gene3D" id="3.30.70.2190">
    <property type="match status" value="1"/>
</dbReference>
<dbReference type="SUPFAM" id="SSF56176">
    <property type="entry name" value="FAD-binding/transporter-associated domain-like"/>
    <property type="match status" value="1"/>
</dbReference>
<dbReference type="GO" id="GO:0006108">
    <property type="term" value="P:malate metabolic process"/>
    <property type="evidence" value="ECO:0007669"/>
    <property type="project" value="UniProtKB-ARBA"/>
</dbReference>
<comment type="catalytic activity">
    <reaction evidence="15">
        <text>(R)-lactate + 2 Fe(III)-[cytochrome c] = 2 Fe(II)-[cytochrome c] + pyruvate + 2 H(+)</text>
        <dbReference type="Rhea" id="RHEA:13521"/>
        <dbReference type="Rhea" id="RHEA-COMP:10350"/>
        <dbReference type="Rhea" id="RHEA-COMP:14399"/>
        <dbReference type="ChEBI" id="CHEBI:15361"/>
        <dbReference type="ChEBI" id="CHEBI:15378"/>
        <dbReference type="ChEBI" id="CHEBI:16004"/>
        <dbReference type="ChEBI" id="CHEBI:29033"/>
        <dbReference type="ChEBI" id="CHEBI:29034"/>
        <dbReference type="EC" id="1.1.2.4"/>
    </reaction>
</comment>
<dbReference type="InterPro" id="IPR004113">
    <property type="entry name" value="FAD-bd_oxidored_4_C"/>
</dbReference>
<evidence type="ECO:0000256" key="6">
    <source>
        <dbReference type="ARBA" id="ARBA00022827"/>
    </source>
</evidence>
<dbReference type="EMBL" id="CAJVPK010000973">
    <property type="protein sequence ID" value="CAG8563038.1"/>
    <property type="molecule type" value="Genomic_DNA"/>
</dbReference>
<dbReference type="EC" id="1.1.99.39" evidence="11"/>
<keyword evidence="7" id="KW-0862">Zinc</keyword>
<proteinExistence type="inferred from homology"/>
<evidence type="ECO:0000313" key="18">
    <source>
        <dbReference type="Proteomes" id="UP000789706"/>
    </source>
</evidence>
<dbReference type="Gene3D" id="1.10.45.10">
    <property type="entry name" value="Vanillyl-alcohol Oxidase, Chain A, domain 4"/>
    <property type="match status" value="1"/>
</dbReference>
<dbReference type="FunFam" id="3.30.70.2190:FF:000001">
    <property type="entry name" value="D-2-hydroxyglutarate dehydrogenase mitochondrial"/>
    <property type="match status" value="1"/>
</dbReference>
<reference evidence="17" key="1">
    <citation type="submission" date="2021-06" db="EMBL/GenBank/DDBJ databases">
        <authorList>
            <person name="Kallberg Y."/>
            <person name="Tangrot J."/>
            <person name="Rosling A."/>
        </authorList>
    </citation>
    <scope>NUCLEOTIDE SEQUENCE</scope>
    <source>
        <strain evidence="17">AZ414A</strain>
    </source>
</reference>
<dbReference type="GO" id="GO:0005739">
    <property type="term" value="C:mitochondrion"/>
    <property type="evidence" value="ECO:0007669"/>
    <property type="project" value="UniProtKB-SubCell"/>
</dbReference>
<evidence type="ECO:0000256" key="14">
    <source>
        <dbReference type="ARBA" id="ARBA00049267"/>
    </source>
</evidence>
<gene>
    <name evidence="17" type="ORF">DEBURN_LOCUS7686</name>
</gene>
<protein>
    <recommendedName>
        <fullName evidence="12">D-2-hydroxyglutarate dehydrogenase, mitochondrial</fullName>
        <ecNumber evidence="11">1.1.99.39</ecNumber>
    </recommendedName>
</protein>
<dbReference type="PROSITE" id="PS51387">
    <property type="entry name" value="FAD_PCMH"/>
    <property type="match status" value="1"/>
</dbReference>
<keyword evidence="8" id="KW-0809">Transit peptide</keyword>
<dbReference type="InterPro" id="IPR016167">
    <property type="entry name" value="FAD-bd_PCMH_sub1"/>
</dbReference>
<evidence type="ECO:0000256" key="2">
    <source>
        <dbReference type="ARBA" id="ARBA00004173"/>
    </source>
</evidence>
<evidence type="ECO:0000256" key="4">
    <source>
        <dbReference type="ARBA" id="ARBA00022630"/>
    </source>
</evidence>
<dbReference type="Proteomes" id="UP000789706">
    <property type="component" value="Unassembled WGS sequence"/>
</dbReference>
<dbReference type="OrthoDB" id="5332616at2759"/>
<dbReference type="Pfam" id="PF02913">
    <property type="entry name" value="FAD-oxidase_C"/>
    <property type="match status" value="2"/>
</dbReference>
<evidence type="ECO:0000256" key="12">
    <source>
        <dbReference type="ARBA" id="ARBA00039639"/>
    </source>
</evidence>
<comment type="subcellular location">
    <subcellularLocation>
        <location evidence="2">Mitochondrion</location>
    </subcellularLocation>
</comment>